<feature type="non-terminal residue" evidence="1">
    <location>
        <position position="106"/>
    </location>
</feature>
<dbReference type="Proteomes" id="UP001328107">
    <property type="component" value="Unassembled WGS sequence"/>
</dbReference>
<gene>
    <name evidence="1" type="ORF">PMAYCL1PPCAC_14187</name>
</gene>
<evidence type="ECO:0000313" key="2">
    <source>
        <dbReference type="Proteomes" id="UP001328107"/>
    </source>
</evidence>
<dbReference type="EMBL" id="BTRK01000003">
    <property type="protein sequence ID" value="GMR43992.1"/>
    <property type="molecule type" value="Genomic_DNA"/>
</dbReference>
<protein>
    <submittedName>
        <fullName evidence="1">Uncharacterized protein</fullName>
    </submittedName>
</protein>
<comment type="caution">
    <text evidence="1">The sequence shown here is derived from an EMBL/GenBank/DDBJ whole genome shotgun (WGS) entry which is preliminary data.</text>
</comment>
<sequence length="106" mass="12038">LFTRAFIGRMSAFSDKCVLNATQNGEIVLPADPQQCIPLTPYLFPIICRFKELSLGMLLIRSYDLIDLLTMRLGMTVEGDVYWEFCISRELENVDIDKINTSKASV</sequence>
<feature type="non-terminal residue" evidence="1">
    <location>
        <position position="1"/>
    </location>
</feature>
<evidence type="ECO:0000313" key="1">
    <source>
        <dbReference type="EMBL" id="GMR43992.1"/>
    </source>
</evidence>
<proteinExistence type="predicted"/>
<reference evidence="2" key="1">
    <citation type="submission" date="2022-10" db="EMBL/GenBank/DDBJ databases">
        <title>Genome assembly of Pristionchus species.</title>
        <authorList>
            <person name="Yoshida K."/>
            <person name="Sommer R.J."/>
        </authorList>
    </citation>
    <scope>NUCLEOTIDE SEQUENCE [LARGE SCALE GENOMIC DNA]</scope>
    <source>
        <strain evidence="2">RS5460</strain>
    </source>
</reference>
<keyword evidence="2" id="KW-1185">Reference proteome</keyword>
<dbReference type="AlphaFoldDB" id="A0AAN4ZT96"/>
<organism evidence="1 2">
    <name type="scientific">Pristionchus mayeri</name>
    <dbReference type="NCBI Taxonomy" id="1317129"/>
    <lineage>
        <taxon>Eukaryota</taxon>
        <taxon>Metazoa</taxon>
        <taxon>Ecdysozoa</taxon>
        <taxon>Nematoda</taxon>
        <taxon>Chromadorea</taxon>
        <taxon>Rhabditida</taxon>
        <taxon>Rhabditina</taxon>
        <taxon>Diplogasteromorpha</taxon>
        <taxon>Diplogasteroidea</taxon>
        <taxon>Neodiplogasteridae</taxon>
        <taxon>Pristionchus</taxon>
    </lineage>
</organism>
<name>A0AAN4ZT96_9BILA</name>
<accession>A0AAN4ZT96</accession>